<evidence type="ECO:0000256" key="4">
    <source>
        <dbReference type="ARBA" id="ARBA00022729"/>
    </source>
</evidence>
<dbReference type="GO" id="GO:1901982">
    <property type="term" value="F:maltose binding"/>
    <property type="evidence" value="ECO:0007669"/>
    <property type="project" value="TreeGrafter"/>
</dbReference>
<keyword evidence="4 5" id="KW-0732">Signal</keyword>
<dbReference type="Gene3D" id="3.40.190.10">
    <property type="entry name" value="Periplasmic binding protein-like II"/>
    <property type="match status" value="2"/>
</dbReference>
<dbReference type="CDD" id="cd13586">
    <property type="entry name" value="PBP2_Maltose_binding_like"/>
    <property type="match status" value="1"/>
</dbReference>
<dbReference type="EMBL" id="NOJY02000018">
    <property type="protein sequence ID" value="RDY26919.1"/>
    <property type="molecule type" value="Genomic_DNA"/>
</dbReference>
<evidence type="ECO:0000256" key="5">
    <source>
        <dbReference type="RuleBase" id="RU365005"/>
    </source>
</evidence>
<keyword evidence="2 5" id="KW-0813">Transport</keyword>
<protein>
    <recommendedName>
        <fullName evidence="5">Maltodextrin-binding protein</fullName>
    </recommendedName>
</protein>
<evidence type="ECO:0000313" key="7">
    <source>
        <dbReference type="Proteomes" id="UP000215694"/>
    </source>
</evidence>
<dbReference type="GO" id="GO:0015144">
    <property type="term" value="F:carbohydrate transmembrane transporter activity"/>
    <property type="evidence" value="ECO:0007669"/>
    <property type="project" value="InterPro"/>
</dbReference>
<keyword evidence="3 5" id="KW-0762">Sugar transport</keyword>
<dbReference type="RefSeq" id="WP_094368033.1">
    <property type="nucleotide sequence ID" value="NZ_NOJY02000018.1"/>
</dbReference>
<sequence length="403" mass="44126">MIKLRKTIAMIMATSMLAVSLVGCSSSKSESSNEKELTVWSHLTPAEVKKVNEVAQKWGEENGVKVKVLEDKGDMQAYIQAANSSKGPDIMFGLPHDNLGTFEKARLLAEVPEGVLNEDDYASKQLVDAVTLNGKQYGVPIAQETTTLFYNKDLVKEVPETMEEVVKIGKEKGFIFDVANFYPSYGFIAANGGYVYKNNDGTLDSTDIGLGNEGAIKGYQFLQDLVVKDKLISVDMTGDIASGEFMAGNAAFYISGPWDVKSFEDAGVNFGVAPLPTLNGNTIKSFMGVQTAFVSANSKKQDLAWELTKYLSENTSDILLNEGNRIPVLKSVVDSEEFAKNEYMLQFAKQAEVAEPMPNIPEVQAMWGPAGENIRLMMTNQLSPKECAELTVKQIEEGISQQK</sequence>
<comment type="similarity">
    <text evidence="1 5">Belongs to the bacterial solute-binding protein 1 family.</text>
</comment>
<keyword evidence="5" id="KW-0449">Lipoprotein</keyword>
<reference evidence="6 7" key="1">
    <citation type="journal article" date="2017" name="Genome Announc.">
        <title>Draft Genome Sequence of Romboutsia weinsteinii sp. nov. Strain CCRI-19649(T) Isolated from Surface Water.</title>
        <authorList>
            <person name="Maheux A.F."/>
            <person name="Boudreau D.K."/>
            <person name="Berube E."/>
            <person name="Boissinot M."/>
            <person name="Cantin P."/>
            <person name="Raymond F."/>
            <person name="Corbeil J."/>
            <person name="Omar R.F."/>
            <person name="Bergeron M.G."/>
        </authorList>
    </citation>
    <scope>NUCLEOTIDE SEQUENCE [LARGE SCALE GENOMIC DNA]</scope>
    <source>
        <strain evidence="6 7">CCRI-19649</strain>
    </source>
</reference>
<accession>A0A371J2B3</accession>
<dbReference type="InterPro" id="IPR006060">
    <property type="entry name" value="Maltose/Cyclodextrin-bd"/>
</dbReference>
<comment type="caution">
    <text evidence="6">The sequence shown here is derived from an EMBL/GenBank/DDBJ whole genome shotgun (WGS) entry which is preliminary data.</text>
</comment>
<gene>
    <name evidence="6" type="ORF">CHL78_011320</name>
</gene>
<name>A0A371J2B3_9FIRM</name>
<keyword evidence="7" id="KW-1185">Reference proteome</keyword>
<dbReference type="Pfam" id="PF13416">
    <property type="entry name" value="SBP_bac_8"/>
    <property type="match status" value="1"/>
</dbReference>
<evidence type="ECO:0000256" key="3">
    <source>
        <dbReference type="ARBA" id="ARBA00022597"/>
    </source>
</evidence>
<dbReference type="PROSITE" id="PS51257">
    <property type="entry name" value="PROKAR_LIPOPROTEIN"/>
    <property type="match status" value="1"/>
</dbReference>
<dbReference type="PANTHER" id="PTHR30061:SF50">
    <property type="entry name" value="MALTOSE_MALTODEXTRIN-BINDING PERIPLASMIC PROTEIN"/>
    <property type="match status" value="1"/>
</dbReference>
<dbReference type="InterPro" id="IPR006059">
    <property type="entry name" value="SBP"/>
</dbReference>
<keyword evidence="5" id="KW-0472">Membrane</keyword>
<evidence type="ECO:0000313" key="6">
    <source>
        <dbReference type="EMBL" id="RDY26919.1"/>
    </source>
</evidence>
<proteinExistence type="inferred from homology"/>
<dbReference type="PRINTS" id="PR00181">
    <property type="entry name" value="MALTOSEBP"/>
</dbReference>
<comment type="subcellular location">
    <subcellularLocation>
        <location evidence="5">Cell membrane</location>
        <topology evidence="5">Lipid-anchor</topology>
    </subcellularLocation>
</comment>
<dbReference type="AlphaFoldDB" id="A0A371J2B3"/>
<evidence type="ECO:0000256" key="2">
    <source>
        <dbReference type="ARBA" id="ARBA00022448"/>
    </source>
</evidence>
<dbReference type="SUPFAM" id="SSF53850">
    <property type="entry name" value="Periplasmic binding protein-like II"/>
    <property type="match status" value="1"/>
</dbReference>
<dbReference type="PANTHER" id="PTHR30061">
    <property type="entry name" value="MALTOSE-BINDING PERIPLASMIC PROTEIN"/>
    <property type="match status" value="1"/>
</dbReference>
<keyword evidence="5" id="KW-1003">Cell membrane</keyword>
<dbReference type="OrthoDB" id="9766758at2"/>
<dbReference type="GO" id="GO:0055052">
    <property type="term" value="C:ATP-binding cassette (ABC) transporter complex, substrate-binding subunit-containing"/>
    <property type="evidence" value="ECO:0007669"/>
    <property type="project" value="TreeGrafter"/>
</dbReference>
<dbReference type="GO" id="GO:0042956">
    <property type="term" value="P:maltodextrin transmembrane transport"/>
    <property type="evidence" value="ECO:0007669"/>
    <property type="project" value="TreeGrafter"/>
</dbReference>
<dbReference type="Proteomes" id="UP000215694">
    <property type="component" value="Unassembled WGS sequence"/>
</dbReference>
<evidence type="ECO:0000256" key="1">
    <source>
        <dbReference type="ARBA" id="ARBA00008520"/>
    </source>
</evidence>
<dbReference type="GO" id="GO:0015768">
    <property type="term" value="P:maltose transport"/>
    <property type="evidence" value="ECO:0007669"/>
    <property type="project" value="TreeGrafter"/>
</dbReference>
<feature type="chain" id="PRO_5039759324" description="Maltodextrin-binding protein" evidence="5">
    <location>
        <begin position="19"/>
        <end position="403"/>
    </location>
</feature>
<organism evidence="6 7">
    <name type="scientific">Romboutsia weinsteinii</name>
    <dbReference type="NCBI Taxonomy" id="2020949"/>
    <lineage>
        <taxon>Bacteria</taxon>
        <taxon>Bacillati</taxon>
        <taxon>Bacillota</taxon>
        <taxon>Clostridia</taxon>
        <taxon>Peptostreptococcales</taxon>
        <taxon>Peptostreptococcaceae</taxon>
        <taxon>Romboutsia</taxon>
    </lineage>
</organism>
<feature type="signal peptide" evidence="5">
    <location>
        <begin position="1"/>
        <end position="18"/>
    </location>
</feature>